<accession>A0A9X7AY42</accession>
<dbReference type="Gene3D" id="1.10.10.10">
    <property type="entry name" value="Winged helix-like DNA-binding domain superfamily/Winged helix DNA-binding domain"/>
    <property type="match status" value="1"/>
</dbReference>
<comment type="caution">
    <text evidence="1">The sequence shown here is derived from an EMBL/GenBank/DDBJ whole genome shotgun (WGS) entry which is preliminary data.</text>
</comment>
<dbReference type="InterPro" id="IPR036390">
    <property type="entry name" value="WH_DNA-bd_sf"/>
</dbReference>
<gene>
    <name evidence="1" type="ORF">COK81_20005</name>
</gene>
<dbReference type="Proteomes" id="UP000225910">
    <property type="component" value="Unassembled WGS sequence"/>
</dbReference>
<dbReference type="InterPro" id="IPR036388">
    <property type="entry name" value="WH-like_DNA-bd_sf"/>
</dbReference>
<proteinExistence type="predicted"/>
<reference evidence="1 2" key="1">
    <citation type="submission" date="2017-09" db="EMBL/GenBank/DDBJ databases">
        <title>Large-scale bioinformatics analysis of Bacillus genomes uncovers conserved roles of natural products in bacterial physiology.</title>
        <authorList>
            <consortium name="Agbiome Team Llc"/>
            <person name="Bleich R.M."/>
            <person name="Grubbs K.J."/>
            <person name="Santa Maria K.C."/>
            <person name="Allen S.E."/>
            <person name="Farag S."/>
            <person name="Shank E.A."/>
            <person name="Bowers A."/>
        </authorList>
    </citation>
    <scope>NUCLEOTIDE SEQUENCE [LARGE SCALE GENOMIC DNA]</scope>
    <source>
        <strain evidence="1 2">AFS064137</strain>
    </source>
</reference>
<dbReference type="RefSeq" id="WP_098679358.1">
    <property type="nucleotide sequence ID" value="NZ_NVCU01000181.1"/>
</dbReference>
<name>A0A9X7AY42_BACTU</name>
<evidence type="ECO:0000313" key="2">
    <source>
        <dbReference type="Proteomes" id="UP000225910"/>
    </source>
</evidence>
<evidence type="ECO:0000313" key="1">
    <source>
        <dbReference type="EMBL" id="PFT87588.1"/>
    </source>
</evidence>
<protein>
    <submittedName>
        <fullName evidence="1">Cytosolic protein</fullName>
    </submittedName>
</protein>
<dbReference type="AlphaFoldDB" id="A0A9X7AY42"/>
<dbReference type="SUPFAM" id="SSF46785">
    <property type="entry name" value="Winged helix' DNA-binding domain"/>
    <property type="match status" value="1"/>
</dbReference>
<dbReference type="EMBL" id="NVCU01000181">
    <property type="protein sequence ID" value="PFT87588.1"/>
    <property type="molecule type" value="Genomic_DNA"/>
</dbReference>
<sequence length="293" mass="34039">MKKKQVILIIASEETYANLASFQTLKELNETVRAYKKHYKLNKNQMAVLDHLHHYSAKYLGVSFKTKNNIADALHISRRTVIRVCQYLESLGIIKQLEMKRKSDMRQTSNVIVIQPIHTDGQLVTPEPAKNAEICHTPKTTTKTLKQKSKNINKRKEDVAQFFQHDVDFIDYRVPQSMRMKLQTAFDSKVINESFKNARNIARKAAKKFNLLADTDVFHNILANASAILFSKTHEYEHNGTLLKNPIGYFTRTFKQMVYNYIDSFRDIYNLANRKKDISARNTLFLKMIGESF</sequence>
<organism evidence="1 2">
    <name type="scientific">Bacillus thuringiensis</name>
    <dbReference type="NCBI Taxonomy" id="1428"/>
    <lineage>
        <taxon>Bacteria</taxon>
        <taxon>Bacillati</taxon>
        <taxon>Bacillota</taxon>
        <taxon>Bacilli</taxon>
        <taxon>Bacillales</taxon>
        <taxon>Bacillaceae</taxon>
        <taxon>Bacillus</taxon>
        <taxon>Bacillus cereus group</taxon>
    </lineage>
</organism>